<proteinExistence type="predicted"/>
<evidence type="ECO:0000313" key="1">
    <source>
        <dbReference type="EMBL" id="GJT71384.1"/>
    </source>
</evidence>
<gene>
    <name evidence="1" type="ORF">Tco_1030670</name>
</gene>
<reference evidence="1" key="2">
    <citation type="submission" date="2022-01" db="EMBL/GenBank/DDBJ databases">
        <authorList>
            <person name="Yamashiro T."/>
            <person name="Shiraishi A."/>
            <person name="Satake H."/>
            <person name="Nakayama K."/>
        </authorList>
    </citation>
    <scope>NUCLEOTIDE SEQUENCE</scope>
</reference>
<comment type="caution">
    <text evidence="1">The sequence shown here is derived from an EMBL/GenBank/DDBJ whole genome shotgun (WGS) entry which is preliminary data.</text>
</comment>
<protein>
    <recommendedName>
        <fullName evidence="3">Integrase, catalytic region, zinc finger, CCHC-type, peptidase aspartic, catalytic</fullName>
    </recommendedName>
</protein>
<dbReference type="EMBL" id="BQNB010018163">
    <property type="protein sequence ID" value="GJT71384.1"/>
    <property type="molecule type" value="Genomic_DNA"/>
</dbReference>
<organism evidence="1 2">
    <name type="scientific">Tanacetum coccineum</name>
    <dbReference type="NCBI Taxonomy" id="301880"/>
    <lineage>
        <taxon>Eukaryota</taxon>
        <taxon>Viridiplantae</taxon>
        <taxon>Streptophyta</taxon>
        <taxon>Embryophyta</taxon>
        <taxon>Tracheophyta</taxon>
        <taxon>Spermatophyta</taxon>
        <taxon>Magnoliopsida</taxon>
        <taxon>eudicotyledons</taxon>
        <taxon>Gunneridae</taxon>
        <taxon>Pentapetalae</taxon>
        <taxon>asterids</taxon>
        <taxon>campanulids</taxon>
        <taxon>Asterales</taxon>
        <taxon>Asteraceae</taxon>
        <taxon>Asteroideae</taxon>
        <taxon>Anthemideae</taxon>
        <taxon>Anthemidinae</taxon>
        <taxon>Tanacetum</taxon>
    </lineage>
</organism>
<sequence>MSNPTSKPSDASPVKIEAPKELPKVSLVNESLKKLKFHLAWFDNVVKIRTTPDAHIEGMFKQELEPLAPRLLQNREAHINYLKYTREQAYILQGIVEQAKAKQPLDKELDFACCPDCTLVYGLRMNDKIARIMGYGDYQLGNIVISSVYYVEGLGHNLFYVGQFCDADLEVAFQKKLALFVI</sequence>
<dbReference type="Proteomes" id="UP001151760">
    <property type="component" value="Unassembled WGS sequence"/>
</dbReference>
<reference evidence="1" key="1">
    <citation type="journal article" date="2022" name="Int. J. Mol. Sci.">
        <title>Draft Genome of Tanacetum Coccineum: Genomic Comparison of Closely Related Tanacetum-Family Plants.</title>
        <authorList>
            <person name="Yamashiro T."/>
            <person name="Shiraishi A."/>
            <person name="Nakayama K."/>
            <person name="Satake H."/>
        </authorList>
    </citation>
    <scope>NUCLEOTIDE SEQUENCE</scope>
</reference>
<evidence type="ECO:0000313" key="2">
    <source>
        <dbReference type="Proteomes" id="UP001151760"/>
    </source>
</evidence>
<evidence type="ECO:0008006" key="3">
    <source>
        <dbReference type="Google" id="ProtNLM"/>
    </source>
</evidence>
<accession>A0ABQ5G7L2</accession>
<keyword evidence="2" id="KW-1185">Reference proteome</keyword>
<name>A0ABQ5G7L2_9ASTR</name>